<dbReference type="AlphaFoldDB" id="A0A7X5ZPZ4"/>
<feature type="region of interest" description="Disordered" evidence="1">
    <location>
        <begin position="1"/>
        <end position="35"/>
    </location>
</feature>
<accession>A0A7X5ZPZ4</accession>
<dbReference type="Proteomes" id="UP000545493">
    <property type="component" value="Unassembled WGS sequence"/>
</dbReference>
<sequence length="82" mass="9395">MPQHTPDHAQHDHEQDSGGDDATVLPFRPTRSATQDTWRVERIDTEPMTAQQYDLAVTTLATLITQWRNNQENTKEDHKKAA</sequence>
<proteinExistence type="predicted"/>
<organism evidence="2 3">
    <name type="scientific">Saccharomonospora amisosensis</name>
    <dbReference type="NCBI Taxonomy" id="1128677"/>
    <lineage>
        <taxon>Bacteria</taxon>
        <taxon>Bacillati</taxon>
        <taxon>Actinomycetota</taxon>
        <taxon>Actinomycetes</taxon>
        <taxon>Pseudonocardiales</taxon>
        <taxon>Pseudonocardiaceae</taxon>
        <taxon>Saccharomonospora</taxon>
    </lineage>
</organism>
<comment type="caution">
    <text evidence="2">The sequence shown here is derived from an EMBL/GenBank/DDBJ whole genome shotgun (WGS) entry which is preliminary data.</text>
</comment>
<dbReference type="EMBL" id="JAAOYM010000001">
    <property type="protein sequence ID" value="NIJ10976.1"/>
    <property type="molecule type" value="Genomic_DNA"/>
</dbReference>
<gene>
    <name evidence="2" type="ORF">FHU38_001320</name>
</gene>
<name>A0A7X5ZPZ4_9PSEU</name>
<evidence type="ECO:0000313" key="3">
    <source>
        <dbReference type="Proteomes" id="UP000545493"/>
    </source>
</evidence>
<evidence type="ECO:0000256" key="1">
    <source>
        <dbReference type="SAM" id="MobiDB-lite"/>
    </source>
</evidence>
<reference evidence="2 3" key="1">
    <citation type="submission" date="2020-03" db="EMBL/GenBank/DDBJ databases">
        <title>Sequencing the genomes of 1000 actinobacteria strains.</title>
        <authorList>
            <person name="Klenk H.-P."/>
        </authorList>
    </citation>
    <scope>NUCLEOTIDE SEQUENCE [LARGE SCALE GENOMIC DNA]</scope>
    <source>
        <strain evidence="2 3">DSM 45685</strain>
    </source>
</reference>
<dbReference type="RefSeq" id="WP_167167651.1">
    <property type="nucleotide sequence ID" value="NZ_JAAOYM010000001.1"/>
</dbReference>
<keyword evidence="3" id="KW-1185">Reference proteome</keyword>
<feature type="compositionally biased region" description="Basic and acidic residues" evidence="1">
    <location>
        <begin position="1"/>
        <end position="16"/>
    </location>
</feature>
<protein>
    <submittedName>
        <fullName evidence="2">Uncharacterized protein</fullName>
    </submittedName>
</protein>
<evidence type="ECO:0000313" key="2">
    <source>
        <dbReference type="EMBL" id="NIJ10976.1"/>
    </source>
</evidence>